<dbReference type="Ensembl" id="ENSCJAT00000007684.4">
    <property type="protein sequence ID" value="ENSCJAP00000007274.3"/>
    <property type="gene ID" value="ENSCJAG00000003937.5"/>
</dbReference>
<gene>
    <name evidence="7" type="primary">WDR7</name>
</gene>
<protein>
    <submittedName>
        <fullName evidence="7">WD repeat domain 7</fullName>
    </submittedName>
</protein>
<dbReference type="InterPro" id="IPR049916">
    <property type="entry name" value="WDR72-like"/>
</dbReference>
<dbReference type="GO" id="GO:0005737">
    <property type="term" value="C:cytoplasm"/>
    <property type="evidence" value="ECO:0007669"/>
    <property type="project" value="TreeGrafter"/>
</dbReference>
<feature type="repeat" description="WD" evidence="4">
    <location>
        <begin position="1253"/>
        <end position="1289"/>
    </location>
</feature>
<reference evidence="7" key="3">
    <citation type="submission" date="2025-09" db="UniProtKB">
        <authorList>
            <consortium name="Ensembl"/>
        </authorList>
    </citation>
    <scope>IDENTIFICATION</scope>
</reference>
<dbReference type="PROSITE" id="PS50082">
    <property type="entry name" value="WD_REPEATS_2"/>
    <property type="match status" value="3"/>
</dbReference>
<dbReference type="GeneTree" id="ENSGT00940000155301"/>
<feature type="compositionally biased region" description="Polar residues" evidence="5">
    <location>
        <begin position="799"/>
        <end position="808"/>
    </location>
</feature>
<evidence type="ECO:0000259" key="6">
    <source>
        <dbReference type="Pfam" id="PF23123"/>
    </source>
</evidence>
<dbReference type="InterPro" id="IPR015943">
    <property type="entry name" value="WD40/YVTN_repeat-like_dom_sf"/>
</dbReference>
<dbReference type="Pfam" id="PF00400">
    <property type="entry name" value="WD40"/>
    <property type="match status" value="4"/>
</dbReference>
<dbReference type="SMART" id="SM00320">
    <property type="entry name" value="WD40"/>
    <property type="match status" value="5"/>
</dbReference>
<keyword evidence="1" id="KW-0597">Phosphoprotein</keyword>
<evidence type="ECO:0000256" key="3">
    <source>
        <dbReference type="ARBA" id="ARBA00022737"/>
    </source>
</evidence>
<dbReference type="InterPro" id="IPR057848">
    <property type="entry name" value="WDR72_alpha-sol"/>
</dbReference>
<evidence type="ECO:0000256" key="2">
    <source>
        <dbReference type="ARBA" id="ARBA00022574"/>
    </source>
</evidence>
<dbReference type="InterPro" id="IPR016024">
    <property type="entry name" value="ARM-type_fold"/>
</dbReference>
<feature type="region of interest" description="Disordered" evidence="5">
    <location>
        <begin position="624"/>
        <end position="646"/>
    </location>
</feature>
<proteinExistence type="predicted"/>
<sequence>MAGNSLVLPIVLWGRKAPTHCISAVLLTDDGATVVTGCHDGQICLWDLSVELEINPRALLFGHTASITCLSKACASSDKQYIVSASESGEMCLWDVSDGRCIEFTKLACTHTGIQFYQFSVGNQREGRLLCHGHYPEILVVDATSLEVLYSLVSKISPDWISSMSIIRSHRTQEDTVVALSVTGILKVWIVTSEISDTQDTEPIFEEESKPIYCQNCQSISFCAFTQRSLLVVCSKYWRVFDAGDYSLLCSGPSENGQTWTGGDFVSADKVIIWTENGQSYIYKLPASCLPASDSFRSDVGKAVENLIPPVQHSLLDRKDKELLICPPVTRFFYGCREYFHKLLIQGDSSGRLNIWNISDIADKQESEEGLAMTTSVSLQEAFDKLIPCPAGIIDQLSVIPSSNEPLKVTASVYIPAHGRLVCGREDGSIVIVPATQTAIVQLLQGEHMLRRGWPPHRTLRGHRNKVTCLLYPHQVSARYDQRYLISGGVDFSVIIWDIFSGEMKHIFCVHGGEITQLLVPPENCSGNLPKYSHNSLMVQAIKTNLTDPDIHVLFFDVEALIIQLLTEEASRPNTALISPENLQKASGSSDKGGSFLTGKRAAVLFQQVKETIKENIKEHLLDDEEEDEEIMRQRREESDPEYRSSKSKPLTLLEYNLTMDTAKLFMSCLHAWGLNEVLDEVCLDRLGMLKPHCTVSFGLLSRGGHMSLMLPGYNQPACKLSHGKTEVGRKVPVTEGVGKGTYGVSRAVTTQHLLSIISLANTLMSMTNATFIGDHMKKGPTRPPRPSTPDLSKARGSPPTSSNIVQGQIKQVAAPVVSARSDADHSGSDPASAPALHTCFLVNEGWSQLAAMHCVMLPDLLGLDKFRPPLLEMLARRWQDRCLEVREAAQALLLAELRRIEQAGRKEAIDAWAPYLPQYIDHVISPGVTSEAMQTLTTAPEASGPEAKVQEEEHDLVDDDITTGCLSSVPQMKKISTSYEERRKQATAIVLLGVIGAEFGAEIEPPKLLTRPRSSSQIPEGFGLTSGGSNYSLARHTCKALTFLLLQPPSPKLPPHSTIRRTAIDLIGRGFTVWEPYMDVSAVLMGLLELCADAEKQLANITMGLPLSPAADSARSARHALSLIATARPPAFITTIAKEVHRHTALAANTQSQQNMHTTTLARAKGEILRVIEILIEKMPTDVVDLLVEVMDIIMYCLEGSLVKKKGLQECFPAICRFYMVSYYERNHRIAVGARHGSVALYDIRTGKCQTIHGHKGPITAVAFAPDGRYLATYSNTDSHISFWQMNTSLLGSIGMLNSAPQLRCIKTYQVPPVQPASPGSHNALKLARLIWTSNRNVILMAHDGKEHRFMV</sequence>
<dbReference type="Bgee" id="ENSCJAG00000003937">
    <property type="expression patterns" value="Expressed in cerebellum and 6 other cell types or tissues"/>
</dbReference>
<reference evidence="7" key="2">
    <citation type="submission" date="2025-08" db="UniProtKB">
        <authorList>
            <consortium name="Ensembl"/>
        </authorList>
    </citation>
    <scope>IDENTIFICATION</scope>
</reference>
<dbReference type="InterPro" id="IPR011047">
    <property type="entry name" value="Quinoprotein_ADH-like_sf"/>
</dbReference>
<feature type="repeat" description="WD" evidence="4">
    <location>
        <begin position="460"/>
        <end position="507"/>
    </location>
</feature>
<evidence type="ECO:0000313" key="8">
    <source>
        <dbReference type="Proteomes" id="UP000008225"/>
    </source>
</evidence>
<feature type="region of interest" description="Disordered" evidence="5">
    <location>
        <begin position="774"/>
        <end position="808"/>
    </location>
</feature>
<dbReference type="SUPFAM" id="SSF50998">
    <property type="entry name" value="Quinoprotein alcohol dehydrogenase-like"/>
    <property type="match status" value="1"/>
</dbReference>
<evidence type="ECO:0000256" key="1">
    <source>
        <dbReference type="ARBA" id="ARBA00022553"/>
    </source>
</evidence>
<evidence type="ECO:0000313" key="7">
    <source>
        <dbReference type="Ensembl" id="ENSCJAP00000007274.3"/>
    </source>
</evidence>
<dbReference type="SUPFAM" id="SSF48371">
    <property type="entry name" value="ARM repeat"/>
    <property type="match status" value="1"/>
</dbReference>
<keyword evidence="3" id="KW-0677">Repeat</keyword>
<dbReference type="PANTHER" id="PTHR44099:SF3">
    <property type="entry name" value="WD REPEAT-CONTAINING PROTEIN 7"/>
    <property type="match status" value="1"/>
</dbReference>
<dbReference type="SUPFAM" id="SSF50969">
    <property type="entry name" value="YVTN repeat-like/Quinoprotein amine dehydrogenase"/>
    <property type="match status" value="1"/>
</dbReference>
<evidence type="ECO:0000256" key="4">
    <source>
        <dbReference type="PROSITE-ProRule" id="PRU00221"/>
    </source>
</evidence>
<dbReference type="InterPro" id="IPR019775">
    <property type="entry name" value="WD40_repeat_CS"/>
</dbReference>
<dbReference type="Pfam" id="PF23123">
    <property type="entry name" value="WDR72_alpha-sol"/>
    <property type="match status" value="1"/>
</dbReference>
<dbReference type="InterPro" id="IPR001680">
    <property type="entry name" value="WD40_rpt"/>
</dbReference>
<feature type="compositionally biased region" description="Basic and acidic residues" evidence="5">
    <location>
        <begin position="631"/>
        <end position="645"/>
    </location>
</feature>
<dbReference type="FunFam" id="2.130.10.10:FF:000247">
    <property type="entry name" value="WD repeat-containing protein 72"/>
    <property type="match status" value="1"/>
</dbReference>
<name>A0A5K1TVZ6_CALJA</name>
<feature type="domain" description="WDR72-like alpha-solenoid" evidence="6">
    <location>
        <begin position="877"/>
        <end position="912"/>
    </location>
</feature>
<dbReference type="PANTHER" id="PTHR44099">
    <property type="entry name" value="RABCONNECTIN-3B, ISOFORM A"/>
    <property type="match status" value="1"/>
</dbReference>
<accession>A0A5K1TVZ6</accession>
<dbReference type="PROSITE" id="PS00678">
    <property type="entry name" value="WD_REPEATS_1"/>
    <property type="match status" value="2"/>
</dbReference>
<evidence type="ECO:0000256" key="5">
    <source>
        <dbReference type="SAM" id="MobiDB-lite"/>
    </source>
</evidence>
<feature type="repeat" description="WD" evidence="4">
    <location>
        <begin position="22"/>
        <end position="49"/>
    </location>
</feature>
<dbReference type="Proteomes" id="UP000008225">
    <property type="component" value="Chromosome 13"/>
</dbReference>
<dbReference type="InterPro" id="IPR011044">
    <property type="entry name" value="Quino_amine_DH_bsu"/>
</dbReference>
<keyword evidence="2 4" id="KW-0853">WD repeat</keyword>
<keyword evidence="8" id="KW-1185">Reference proteome</keyword>
<reference evidence="7" key="1">
    <citation type="submission" date="2009-03" db="EMBL/GenBank/DDBJ databases">
        <authorList>
            <person name="Warren W."/>
            <person name="Ye L."/>
            <person name="Minx P."/>
            <person name="Worley K."/>
            <person name="Gibbs R."/>
            <person name="Wilson R.K."/>
        </authorList>
    </citation>
    <scope>NUCLEOTIDE SEQUENCE [LARGE SCALE GENOMIC DNA]</scope>
</reference>
<dbReference type="Gene3D" id="2.130.10.10">
    <property type="entry name" value="YVTN repeat-like/Quinoprotein amine dehydrogenase"/>
    <property type="match status" value="3"/>
</dbReference>
<organism evidence="7 8">
    <name type="scientific">Callithrix jacchus</name>
    <name type="common">White-tufted-ear marmoset</name>
    <name type="synonym">Simia Jacchus</name>
    <dbReference type="NCBI Taxonomy" id="9483"/>
    <lineage>
        <taxon>Eukaryota</taxon>
        <taxon>Metazoa</taxon>
        <taxon>Chordata</taxon>
        <taxon>Craniata</taxon>
        <taxon>Vertebrata</taxon>
        <taxon>Euteleostomi</taxon>
        <taxon>Mammalia</taxon>
        <taxon>Eutheria</taxon>
        <taxon>Euarchontoglires</taxon>
        <taxon>Primates</taxon>
        <taxon>Haplorrhini</taxon>
        <taxon>Platyrrhini</taxon>
        <taxon>Cebidae</taxon>
        <taxon>Callitrichinae</taxon>
        <taxon>Callithrix</taxon>
        <taxon>Callithrix</taxon>
    </lineage>
</organism>